<dbReference type="Gene3D" id="3.30.360.10">
    <property type="entry name" value="Dihydrodipicolinate Reductase, domain 2"/>
    <property type="match status" value="1"/>
</dbReference>
<dbReference type="Pfam" id="PF01408">
    <property type="entry name" value="GFO_IDH_MocA"/>
    <property type="match status" value="1"/>
</dbReference>
<evidence type="ECO:0000313" key="3">
    <source>
        <dbReference type="EMBL" id="GGN57726.1"/>
    </source>
</evidence>
<dbReference type="Gene3D" id="3.40.50.720">
    <property type="entry name" value="NAD(P)-binding Rossmann-like Domain"/>
    <property type="match status" value="1"/>
</dbReference>
<dbReference type="PANTHER" id="PTHR43377:SF1">
    <property type="entry name" value="BILIVERDIN REDUCTASE A"/>
    <property type="match status" value="1"/>
</dbReference>
<comment type="caution">
    <text evidence="3">The sequence shown here is derived from an EMBL/GenBank/DDBJ whole genome shotgun (WGS) entry which is preliminary data.</text>
</comment>
<feature type="domain" description="Gfo/Idh/MocA-like oxidoreductase N-terminal" evidence="1">
    <location>
        <begin position="9"/>
        <end position="125"/>
    </location>
</feature>
<evidence type="ECO:0000259" key="1">
    <source>
        <dbReference type="Pfam" id="PF01408"/>
    </source>
</evidence>
<keyword evidence="4" id="KW-1185">Reference proteome</keyword>
<dbReference type="RefSeq" id="WP_188821951.1">
    <property type="nucleotide sequence ID" value="NZ_BMLK01000020.1"/>
</dbReference>
<gene>
    <name evidence="3" type="ORF">GCM10011349_36590</name>
</gene>
<dbReference type="SUPFAM" id="SSF51735">
    <property type="entry name" value="NAD(P)-binding Rossmann-fold domains"/>
    <property type="match status" value="1"/>
</dbReference>
<sequence>MDAVATGKLVVVGCGAATEQFYLPCLAARTDLAGRLLFMDLSVERAQKLADEAGGGVATSFDDAAQQGATAAILATPHHVHCTQALEAMDAGLDLLIEKPVTIYASEAREISKKSKELGRIVMVNNTRRLFPAYQAIRTLIHSGELGALRSAEIYDGSSFEWPTVSGFYLTSRDAKGVLLDRGAHTIDILTWWFGDDLSIASAAHDGFDGPDATFHLTLKTPNGASISTKFSRLEKLSNTFELTFEHGAIKGRLFTWHKFEKKKANGPWKTISVDGFNPKNYNDFAIKMTNIFLDATFNGGESLVSPEDVVSSIQIMEEAYNSAHLFELPWYAEWEAMK</sequence>
<reference evidence="4" key="1">
    <citation type="journal article" date="2019" name="Int. J. Syst. Evol. Microbiol.">
        <title>The Global Catalogue of Microorganisms (GCM) 10K type strain sequencing project: providing services to taxonomists for standard genome sequencing and annotation.</title>
        <authorList>
            <consortium name="The Broad Institute Genomics Platform"/>
            <consortium name="The Broad Institute Genome Sequencing Center for Infectious Disease"/>
            <person name="Wu L."/>
            <person name="Ma J."/>
        </authorList>
    </citation>
    <scope>NUCLEOTIDE SEQUENCE [LARGE SCALE GENOMIC DNA]</scope>
    <source>
        <strain evidence="4">CGMCC 1.6784</strain>
    </source>
</reference>
<dbReference type="Proteomes" id="UP000605099">
    <property type="component" value="Unassembled WGS sequence"/>
</dbReference>
<name>A0ABQ2JZJ0_9SPHN</name>
<accession>A0ABQ2JZJ0</accession>
<dbReference type="Pfam" id="PF22725">
    <property type="entry name" value="GFO_IDH_MocA_C3"/>
    <property type="match status" value="1"/>
</dbReference>
<dbReference type="InterPro" id="IPR000683">
    <property type="entry name" value="Gfo/Idh/MocA-like_OxRdtase_N"/>
</dbReference>
<evidence type="ECO:0000313" key="4">
    <source>
        <dbReference type="Proteomes" id="UP000605099"/>
    </source>
</evidence>
<dbReference type="EMBL" id="BMLK01000020">
    <property type="protein sequence ID" value="GGN57726.1"/>
    <property type="molecule type" value="Genomic_DNA"/>
</dbReference>
<protein>
    <recommendedName>
        <fullName evidence="5">Gfo/Idh/MocA family oxidoreductase</fullName>
    </recommendedName>
</protein>
<dbReference type="InterPro" id="IPR051450">
    <property type="entry name" value="Gfo/Idh/MocA_Oxidoreductases"/>
</dbReference>
<dbReference type="PANTHER" id="PTHR43377">
    <property type="entry name" value="BILIVERDIN REDUCTASE A"/>
    <property type="match status" value="1"/>
</dbReference>
<dbReference type="SUPFAM" id="SSF55347">
    <property type="entry name" value="Glyceraldehyde-3-phosphate dehydrogenase-like, C-terminal domain"/>
    <property type="match status" value="1"/>
</dbReference>
<dbReference type="InterPro" id="IPR036291">
    <property type="entry name" value="NAD(P)-bd_dom_sf"/>
</dbReference>
<proteinExistence type="predicted"/>
<organism evidence="3 4">
    <name type="scientific">Novosphingobium indicum</name>
    <dbReference type="NCBI Taxonomy" id="462949"/>
    <lineage>
        <taxon>Bacteria</taxon>
        <taxon>Pseudomonadati</taxon>
        <taxon>Pseudomonadota</taxon>
        <taxon>Alphaproteobacteria</taxon>
        <taxon>Sphingomonadales</taxon>
        <taxon>Sphingomonadaceae</taxon>
        <taxon>Novosphingobium</taxon>
    </lineage>
</organism>
<evidence type="ECO:0008006" key="5">
    <source>
        <dbReference type="Google" id="ProtNLM"/>
    </source>
</evidence>
<dbReference type="InterPro" id="IPR055170">
    <property type="entry name" value="GFO_IDH_MocA-like_dom"/>
</dbReference>
<feature type="domain" description="GFO/IDH/MocA-like oxidoreductase" evidence="2">
    <location>
        <begin position="134"/>
        <end position="250"/>
    </location>
</feature>
<evidence type="ECO:0000259" key="2">
    <source>
        <dbReference type="Pfam" id="PF22725"/>
    </source>
</evidence>